<comment type="catalytic activity">
    <reaction evidence="9">
        <text>CMP + ATP = CDP + ADP</text>
        <dbReference type="Rhea" id="RHEA:11600"/>
        <dbReference type="ChEBI" id="CHEBI:30616"/>
        <dbReference type="ChEBI" id="CHEBI:58069"/>
        <dbReference type="ChEBI" id="CHEBI:60377"/>
        <dbReference type="ChEBI" id="CHEBI:456216"/>
        <dbReference type="EC" id="2.7.4.25"/>
    </reaction>
</comment>
<sequence>MNVAIDGPAGAGKSTVARLVAEALAYIYVDTGAMYRAVTLHMLRKGISPEDVPEVLQETQKLVIDLLPDPDGQKVFCNGEDVTSEIRSREVTGIVSRYAQIEGLRTQLVDTQRQMALRKGVVMDGRDIGTTVLPDAEVKIFMTASVEERALRRFKELDPSEGLTLQQLERDIATRDKLDESIKISRQVRFMAKSELFDVPVLGRIIKAVGAFPVKRGGVSKESIKTSLNILRNGEVLGIFPSGSRHNDGGIGKKGAASFALRSGATVIPTAIIGNYKVFRKMKVVYGAPVNLDEFKEDPSGDALERATEKIMSKINEMVQTGVPSK</sequence>
<reference evidence="11" key="2">
    <citation type="submission" date="2020-02" db="EMBL/GenBank/DDBJ databases">
        <authorList>
            <person name="Studholme D.J."/>
        </authorList>
    </citation>
    <scope>NUCLEOTIDE SEQUENCE</scope>
    <source>
        <strain evidence="11">00238/432</strain>
    </source>
</reference>
<evidence type="ECO:0000256" key="3">
    <source>
        <dbReference type="ARBA" id="ARBA00022679"/>
    </source>
</evidence>
<dbReference type="AlphaFoldDB" id="A0A8J4SEA9"/>
<evidence type="ECO:0000259" key="10">
    <source>
        <dbReference type="SMART" id="SM00563"/>
    </source>
</evidence>
<evidence type="ECO:0000256" key="9">
    <source>
        <dbReference type="ARBA" id="ARBA00048478"/>
    </source>
</evidence>
<dbReference type="GO" id="GO:0006139">
    <property type="term" value="P:nucleobase-containing compound metabolic process"/>
    <property type="evidence" value="ECO:0007669"/>
    <property type="project" value="InterPro"/>
</dbReference>
<dbReference type="GO" id="GO:0005524">
    <property type="term" value="F:ATP binding"/>
    <property type="evidence" value="ECO:0007669"/>
    <property type="project" value="UniProtKB-KW"/>
</dbReference>
<evidence type="ECO:0000256" key="4">
    <source>
        <dbReference type="ARBA" id="ARBA00022741"/>
    </source>
</evidence>
<dbReference type="InterPro" id="IPR003136">
    <property type="entry name" value="Cytidylate_kin"/>
</dbReference>
<gene>
    <name evidence="11" type="ORF">G195_006975</name>
</gene>
<keyword evidence="5" id="KW-0418">Kinase</keyword>
<dbReference type="InterPro" id="IPR002123">
    <property type="entry name" value="Plipid/glycerol_acylTrfase"/>
</dbReference>
<evidence type="ECO:0000256" key="1">
    <source>
        <dbReference type="ARBA" id="ARBA00009427"/>
    </source>
</evidence>
<dbReference type="Pfam" id="PF01553">
    <property type="entry name" value="Acyltransferase"/>
    <property type="match status" value="1"/>
</dbReference>
<comment type="caution">
    <text evidence="11">The sequence shown here is derived from an EMBL/GenBank/DDBJ whole genome shotgun (WGS) entry which is preliminary data.</text>
</comment>
<evidence type="ECO:0000256" key="6">
    <source>
        <dbReference type="ARBA" id="ARBA00022840"/>
    </source>
</evidence>
<protein>
    <recommendedName>
        <fullName evidence="2">(d)CMP kinase</fullName>
        <ecNumber evidence="2">2.7.4.25</ecNumber>
    </recommendedName>
</protein>
<proteinExistence type="inferred from homology"/>
<dbReference type="InterPro" id="IPR027417">
    <property type="entry name" value="P-loop_NTPase"/>
</dbReference>
<dbReference type="SUPFAM" id="SSF69593">
    <property type="entry name" value="Glycerol-3-phosphate (1)-acyltransferase"/>
    <property type="match status" value="1"/>
</dbReference>
<dbReference type="PANTHER" id="PTHR10434:SF11">
    <property type="entry name" value="1-ACYL-SN-GLYCEROL-3-PHOSPHATE ACYLTRANSFERASE"/>
    <property type="match status" value="1"/>
</dbReference>
<evidence type="ECO:0000313" key="12">
    <source>
        <dbReference type="Proteomes" id="UP000702964"/>
    </source>
</evidence>
<feature type="domain" description="Phospholipid/glycerol acyltransferase" evidence="10">
    <location>
        <begin position="159"/>
        <end position="275"/>
    </location>
</feature>
<accession>A0A8J4SEA9</accession>
<dbReference type="CDD" id="cd07989">
    <property type="entry name" value="LPLAT_AGPAT-like"/>
    <property type="match status" value="1"/>
</dbReference>
<name>A0A8J4SEA9_9STRA</name>
<dbReference type="SMART" id="SM00563">
    <property type="entry name" value="PlsC"/>
    <property type="match status" value="1"/>
</dbReference>
<evidence type="ECO:0000256" key="8">
    <source>
        <dbReference type="ARBA" id="ARBA00047615"/>
    </source>
</evidence>
<dbReference type="EC" id="2.7.4.25" evidence="2"/>
<keyword evidence="7" id="KW-0012">Acyltransferase</keyword>
<dbReference type="Pfam" id="PF02224">
    <property type="entry name" value="Cytidylate_kin"/>
    <property type="match status" value="1"/>
</dbReference>
<dbReference type="GO" id="GO:0003841">
    <property type="term" value="F:1-acylglycerol-3-phosphate O-acyltransferase activity"/>
    <property type="evidence" value="ECO:0007669"/>
    <property type="project" value="TreeGrafter"/>
</dbReference>
<evidence type="ECO:0000256" key="7">
    <source>
        <dbReference type="ARBA" id="ARBA00023315"/>
    </source>
</evidence>
<dbReference type="InterPro" id="IPR011994">
    <property type="entry name" value="Cytidylate_kinase_dom"/>
</dbReference>
<evidence type="ECO:0000313" key="11">
    <source>
        <dbReference type="EMBL" id="KAF4319695.1"/>
    </source>
</evidence>
<keyword evidence="6" id="KW-0067">ATP-binding</keyword>
<keyword evidence="4" id="KW-0547">Nucleotide-binding</keyword>
<dbReference type="EMBL" id="AOFI03000197">
    <property type="protein sequence ID" value="KAF4319695.1"/>
    <property type="molecule type" value="Genomic_DNA"/>
</dbReference>
<dbReference type="NCBIfam" id="TIGR00017">
    <property type="entry name" value="cmk"/>
    <property type="match status" value="1"/>
</dbReference>
<comment type="similarity">
    <text evidence="1">Belongs to the cytidylate kinase family. Type 1 subfamily.</text>
</comment>
<comment type="catalytic activity">
    <reaction evidence="8">
        <text>dCMP + ATP = dCDP + ADP</text>
        <dbReference type="Rhea" id="RHEA:25094"/>
        <dbReference type="ChEBI" id="CHEBI:30616"/>
        <dbReference type="ChEBI" id="CHEBI:57566"/>
        <dbReference type="ChEBI" id="CHEBI:58593"/>
        <dbReference type="ChEBI" id="CHEBI:456216"/>
        <dbReference type="EC" id="2.7.4.25"/>
    </reaction>
</comment>
<dbReference type="PANTHER" id="PTHR10434">
    <property type="entry name" value="1-ACYL-SN-GLYCEROL-3-PHOSPHATE ACYLTRANSFERASE"/>
    <property type="match status" value="1"/>
</dbReference>
<keyword evidence="3" id="KW-0808">Transferase</keyword>
<dbReference type="GO" id="GO:0036431">
    <property type="term" value="F:dCMP kinase activity"/>
    <property type="evidence" value="ECO:0007669"/>
    <property type="project" value="InterPro"/>
</dbReference>
<dbReference type="GO" id="GO:0006654">
    <property type="term" value="P:phosphatidic acid biosynthetic process"/>
    <property type="evidence" value="ECO:0007669"/>
    <property type="project" value="TreeGrafter"/>
</dbReference>
<dbReference type="Proteomes" id="UP000702964">
    <property type="component" value="Unassembled WGS sequence"/>
</dbReference>
<evidence type="ECO:0000256" key="2">
    <source>
        <dbReference type="ARBA" id="ARBA00012906"/>
    </source>
</evidence>
<organism evidence="11 12">
    <name type="scientific">Phytophthora kernoviae 00238/432</name>
    <dbReference type="NCBI Taxonomy" id="1284355"/>
    <lineage>
        <taxon>Eukaryota</taxon>
        <taxon>Sar</taxon>
        <taxon>Stramenopiles</taxon>
        <taxon>Oomycota</taxon>
        <taxon>Peronosporomycetes</taxon>
        <taxon>Peronosporales</taxon>
        <taxon>Peronosporaceae</taxon>
        <taxon>Phytophthora</taxon>
    </lineage>
</organism>
<reference evidence="11" key="1">
    <citation type="journal article" date="2015" name="Genom Data">
        <title>Draft genome sequences of Phytophthora kernoviae and Phytophthora ramorum lineage EU2 from Scotland.</title>
        <authorList>
            <person name="Sambles C."/>
            <person name="Schlenzig A."/>
            <person name="O'Neill P."/>
            <person name="Grant M."/>
            <person name="Studholme D.J."/>
        </authorList>
    </citation>
    <scope>NUCLEOTIDE SEQUENCE</scope>
    <source>
        <strain evidence="11">00238/432</strain>
    </source>
</reference>
<evidence type="ECO:0000256" key="5">
    <source>
        <dbReference type="ARBA" id="ARBA00022777"/>
    </source>
</evidence>
<dbReference type="SUPFAM" id="SSF52540">
    <property type="entry name" value="P-loop containing nucleoside triphosphate hydrolases"/>
    <property type="match status" value="1"/>
</dbReference>
<dbReference type="CDD" id="cd02020">
    <property type="entry name" value="CMPK"/>
    <property type="match status" value="1"/>
</dbReference>
<dbReference type="HAMAP" id="MF_00238">
    <property type="entry name" value="Cytidyl_kinase_type1"/>
    <property type="match status" value="1"/>
</dbReference>
<dbReference type="Gene3D" id="3.40.50.300">
    <property type="entry name" value="P-loop containing nucleotide triphosphate hydrolases"/>
    <property type="match status" value="1"/>
</dbReference>